<dbReference type="SUPFAM" id="SSF56801">
    <property type="entry name" value="Acetyl-CoA synthetase-like"/>
    <property type="match status" value="4"/>
</dbReference>
<dbReference type="InterPro" id="IPR023213">
    <property type="entry name" value="CAT-like_dom_sf"/>
</dbReference>
<dbReference type="PROSITE" id="PS00012">
    <property type="entry name" value="PHOSPHOPANTETHEINE"/>
    <property type="match status" value="4"/>
</dbReference>
<dbReference type="InterPro" id="IPR001242">
    <property type="entry name" value="Condensation_dom"/>
</dbReference>
<dbReference type="GO" id="GO:0031177">
    <property type="term" value="F:phosphopantetheine binding"/>
    <property type="evidence" value="ECO:0007669"/>
    <property type="project" value="InterPro"/>
</dbReference>
<dbReference type="RefSeq" id="XP_033388015.1">
    <property type="nucleotide sequence ID" value="XM_033520941.1"/>
</dbReference>
<dbReference type="FunFam" id="3.40.50.12780:FF:000024">
    <property type="entry name" value="Nonribosomal siderophore peptide synthase SidC"/>
    <property type="match status" value="2"/>
</dbReference>
<dbReference type="PANTHER" id="PTHR45527:SF1">
    <property type="entry name" value="FATTY ACID SYNTHASE"/>
    <property type="match status" value="1"/>
</dbReference>
<feature type="compositionally biased region" description="Basic and acidic residues" evidence="6">
    <location>
        <begin position="522"/>
        <end position="535"/>
    </location>
</feature>
<dbReference type="SMART" id="SM00823">
    <property type="entry name" value="PKS_PP"/>
    <property type="match status" value="5"/>
</dbReference>
<dbReference type="SUPFAM" id="SSF52777">
    <property type="entry name" value="CoA-dependent acyltransferases"/>
    <property type="match status" value="12"/>
</dbReference>
<dbReference type="Pfam" id="PF00501">
    <property type="entry name" value="AMP-binding"/>
    <property type="match status" value="4"/>
</dbReference>
<evidence type="ECO:0000256" key="6">
    <source>
        <dbReference type="SAM" id="MobiDB-lite"/>
    </source>
</evidence>
<dbReference type="EMBL" id="ML978067">
    <property type="protein sequence ID" value="KAF2019676.1"/>
    <property type="molecule type" value="Genomic_DNA"/>
</dbReference>
<keyword evidence="9" id="KW-1185">Reference proteome</keyword>
<dbReference type="FunFam" id="3.30.300.30:FF:000033">
    <property type="entry name" value="Nonribosomal siderophore peptide synthase SidC"/>
    <property type="match status" value="1"/>
</dbReference>
<dbReference type="Gene3D" id="3.30.559.30">
    <property type="entry name" value="Nonribosomal peptide synthetase, condensation domain"/>
    <property type="match status" value="6"/>
</dbReference>
<dbReference type="SUPFAM" id="SSF47336">
    <property type="entry name" value="ACP-like"/>
    <property type="match status" value="6"/>
</dbReference>
<dbReference type="PANTHER" id="PTHR45527">
    <property type="entry name" value="NONRIBOSOMAL PEPTIDE SYNTHETASE"/>
    <property type="match status" value="1"/>
</dbReference>
<feature type="domain" description="Carrier" evidence="7">
    <location>
        <begin position="533"/>
        <end position="606"/>
    </location>
</feature>
<keyword evidence="2" id="KW-0596">Phosphopantetheine</keyword>
<dbReference type="Pfam" id="PF00668">
    <property type="entry name" value="Condensation"/>
    <property type="match status" value="6"/>
</dbReference>
<protein>
    <submittedName>
        <fullName evidence="8">Nonribosomal peptide synthetase-like protein 2</fullName>
    </submittedName>
</protein>
<sequence length="5373" mass="595864">MLYELDHQLSILNPDPKRINGPELLHDLVPRSAATTNSAIDFLEDGTRRQLSYQSLHALSDTLAHKIKSISARLENASAVVPIFLPQSPELYIALLAVLKAGKAFCPLGLDAPIDRLDFILKDVSANILITSTSYAQKFAHNDSIHVLPIDHELSGFNASTPDNDQCTQGTDLAYVLYTSGSTGLPKAVSVSHRAVTQSLLAHDRHIPAFRRFLQFAAPTFDVSIFEIFFTFYRGCTLVGCSRSRLLDDLPGTMEALEVDAAELTPTVVTNLLQGRKSVPTLKLLLTIGEMLTSKVVDDFAGNDSQESILWGMYGPTEAAIHCTLLPSFDSNFSVNNIGFPLDTVSAFIAAPIAEGDKPTSLTILPIGEIGELVVGGLQTADEYLNRPEITSAAFLNHHKYGHLYRTGDKARILPDGSIECFGRIVSGQVKLRGQRVELGEIERIIAKVNGCHTSAALVISDELVGFCAVRTGSVMKSSVFDTCRQWLPNFMVPSDIIILHNMPQLPSGKIDKRALESIYNENREKSDSSRRSDPTENASPIPKIINQVLHRQISSNGNLSYLGLDSLRAIQVSSLLRQEGFSVGAVDVLSVTTVQDLIDLCQARLNHDGKDHIKCDFGGFGESVLSLPEMKSLGEQIADVIPCTPLQEAMLTETIIRPGAYCNWIELELQESYPVETIVASIQAVARLNEIMRSGFMITSSSSGTFAQIVWEDLDRSQFIQVTDFSRRYTLGSNESLLRPLTIQIQPKLDRPRLLFQIHHALYDGWTFDLLLRDLAEVMNQRQPKPRAQYREVVNYHHNTVQDLSASETYWAQLLKDYQPNSLPNYHGRILGPGRLQTVSLKSSIDHIALSDCADRLATNPQVLYQAAVAYILGSYYNSSDIVFGTVTSGRTLPVTGIEDIMGPCIASLPLRVDLAQCSDVHSILNQIQNANRSMLEHCIMPLRDIVKLSGLYPGHRLFDVLFVWQQSLQTNDISDSKIRTLDSADELEFTLTLEFEPRTDGIFSKATYDVSALPETQVRYMLDQVDDLVNHFLHSIDGKMGAIQECFRPQSLSMANPFPHLETFSHGPAHAVERWASETPDKEALVFGSLNKSAAFDKDVLTYGQLNARANQLARAIQAAGIGKDDLIGVIIDKSIDLYVSILAVLKTGSGYLPLIPDTPLERIRSVLLDASVKVCISEGATAELLRTESSCLILEPSALDLSVHSENNIDIKYVGSHLAYAVFTSGSTGTPKGVQVTQDNLMSNLEVLFTLYPTTPDSRLLQSCSQAFDVSVFEIFFAWYAGMSLCSAKKDDLYRDLEDSINQLHVTHLSLTPTVASLINPNNVPNVKFLVTAGEAVNEHVKRQWAGRGLFQGYGPSETTNICTVRASVRNEDLINNIGAPFSNTSVFVLDPGNEQILPRGAVGELCFGGAQVFRGYMNRPELNAEKIIDLPLYGRIYRSGDMGRLLPDDSILFTGRADDQVKIRGQRVELGEITSIVLDDRNVEDCATQLFNLDNSTQRLVLFWVPVNQSKTSFEILPPDQHLQTLSVILDSLTSKLPSYMVPTHLIPITSIPLTSQTKIDKRSLLAAYKTLSKEYLESITSSSSNTEEPAVFSSQETEIVEALAETLKISQEDVSRDSSFFNLGLDSVSAIQFCRRLRNRSILNVPVSLVLKNPTVARLSAACGTEAVSGPSTSDGLSDKLELIPSDTLSSIRLDLDKRGINAAKILPCTPLQEAMLSSTFGTGESAYSNTMIFKINSDMPKVQKVWTHMFNRHEILRTAFHATDHPQFPFVQLVLDHNETPWDEIQIDQDIDTYSRAVLANLLQSTKPPVKLAMRDNCDIVFVCHHALYDGIAMENLLSEIEKLYSGFELSPPVSYEPYLRHMVHQDLEAADQFWASKLSGLEPAMFPSLTRSIFASPESRSITQQCSIPLQQLLDFSRDSSVSLLPVVQSAWAKILHFYLGEEDLSFGNVASGRSLPEEGLDSLVAPCFNTLPVRVNFDFAQSNADLIQMLHHLNVESSPFQLTPLRRIQSKVGQGQGSLFDTMIILQQHTLQLNDDIWTLKLDSGAMDLPIVLEASQDKETDSLSVTLHFRTSLLASTDATRVLESFDHALKSLVQFPRSAARDTIGFPSDLLAESNLKFKEYDSADHSLLHSAFERNAVEFPNRVALDFRHDDDHHTTWTFEVLNKEANRIAHALVDRNVGPEDIVPILISKSPEYYASILGVMKAGGAFSPIYHDLPIARKQFMLSELKPKVVLCASSKSLDWCSNISLLDVTHVQEYPDHNPSVALKPTNLAYCLYTSGSTGLPKAVSMEHRAPMQTIESSRRLIPWNHDSRLLQYAAVSFDMCYYDCFLAWTFGFTLCAAEQNAMLNDLTGIINSLAVDLLDLTPSVAGSISRAKIPSVKWLYCIGEAMTADVVQKWGDDCVNSYGPTEAAFCTTIMPVSKDTKTAIFGKPFPSTAFAVFSKNGDRTLPVFGEGELYIGGTQLARGYYGNPQLTEERFVQRNGLRFYRSGDIVRMLADGNFEFLGRADDQVKIRGQRVELGEISHVLQGCDERINSVSAQIMKIDDSSKDQLVAFISTTAQLGPTERSDLQHAIKRVAKANLPSYMVPQFLIIIDSLPKSAAGKVDKHALKRIFIESEDVKQSAGKESEAHKTHQWTNVESIVREIFAKLANVHPEDIGPDTSIYQLGLDSISAVQVATALRKRGLKVNATDVLKYMNCVDLGAYIDESPIRTTPEPESFDFVAFENKHRDALSAKYDSTGSVIEKTHPCTPLQQGMLSQFITKEGAVYLNHIQLRLSEGVDIHKLKSAWQSIVDKHVILRTGFAQVKDTQNSFAMIHYNPGAFAVPWEETSKSPKSIDEWLKVLQGEVLSSLHQPPWRMRITSEIDVAQLDIALFHVLFDAQSLQLILNDVAAAYNGLEIPAPLSIEPVINSIIQQSRTAGNSSTEFWKGMASKMVPTKFPNLAPLRYNLAAPVVLAKPASIPLAELEAGCRVSNTTLQAAGIASWTSLLSAYTGEPSVTCGVVLSGRNFEDADSVVFPCITTIPFAVTLQDDKKQVLQDVNELNANIQMHQFTPLNDIQRLVGYPNEALFDTLFAFQKIQHGEGQNCPWEVIDENATSEYPISIELEPKNDKLELRLTFLPHMVPQEQAALILEQLDHLLIDFILPGIQSTSSISKDRSLYSDTPPQDPTLPSDIKLLHEFVEASAVKYPQKIAFEFATSISDGTYTSRTWTYEQLDSEGNRIADLLISRGILPGGLVGVCFDKCPEASIAMLGILKAGCAFVALDPGAPSARRAFIVEDASLPIVLSMKAQSHDLPDTIQPQVLNLDTLDLSPFSVHKPVLQRLINPQDRSYCLYTSGTTGTPKGCELTHENAVQAMLAFEHLFSGHWDQDSRWLQFASFHFDVSVLEQYWSWYVGIRVVSAPRDVIFEDLAGTIKTLEITHIDLTPSLARILHPDDVPSLCRGVFITGGESLKQEILDVWGPKGVIYNGYGPTEATIGVTMYPRVPSNGKPSNIGPQFLNVGSLVLKPGTDIPVLRGAVGELCVSGKLVGKGYLNRPELTEERFPYIESLKERVYRTGDLVRILHDGTFDFLGRADDQVKLRGQRLEIGEINSVIKQASNAVSDVATLVLKHPKQQKEQLVSFVVNTTRSKGKPKVLLDKTTEMDTLKEACLEKLPGYMVPTHFIALSAMALSANNKADNRTLREMYYALSLSDLQLLSGSPSGKEEKWSPAELRIRDVLKDVLQVKADDIGRSANIFELGLDSISVIGLSSALKQAGFKHAAASTIMKNTSISRLSKALVEDAPSSEDLGSVVSAQQLITATQHRHRRGVAEVIRVDAREISALAPCTPLQQGMIARSLESENGLYFNTFRFNLAQSVNLEKLQTAWEEVFYETQILRTVFCNTDDGFVQAVVEHAELSWNVHTSTEESLKSQVEELRKSWWQHNRTVIDRPFELHLISTPSKKVLVVHIFHALYDGIAIDLLFRAVWDAYNGRLSKSTGPAFQSALPHGPLRSRAGAKEFWLGHLSNSRYTAIPSMAISPTVEPTTVARDLDDLAAYETVRRELGVTHQAIAQACWATVLQRHTNMPISLGMVVSGRSIDFEGAERIIGPLFNTIPYQHRLESQQTWRSIIKRTHEFNVATHSYQHTPLRDIMKWLKRSPDQPLFETLFVYQISVDDQEWSNNDAWGLEDGDADADYPLAIEVEQHGNDRLRVTLVANGHVADKQASKTLLDEFEAAMRELLKDHAALVTTSFGSLSPEERVGTQKTDPDLPKTEFTWSDNAKKIRQEIASLSSVEIQDINEQTSIFELGLDSIDAIKLSSKLKKCGIELPVSAIMRSLTIKNMVDKIPNSKIKQQPPPSNMVFNSHKRRLEDYARHNLASTDDIERILPLTPLQEGMVAEMIASEYKHYYNHDVLRLQPDVDIDSLQKAFTKVVDMSPILRTSFIEIDDPNIDFSFAQVIQRTRFEVKTLDIGDAQPNFPEIFDTIRKATINKAGAPPFHVHMLQGPSDRYLVLSIAHAMYDGWSLGLLHTDIRRAYEKHPKSRPDYENTLRKMLTASGADAVAFWRDFLSGSQPTSFKRPTDTNQASSVVIRKEKVSDMTASLISTFAKRNNITLQTLGQTAYAFALASYVQSLDVTFGSVLSGRDDDRSAELLFPTMNTVAIRTILHGTRLEMLQYMQENFAQIQQYQHFPLRKVQALAKAQGRLFDNLFIYQKRLNDSNGTEKILYESVEGHSDVEYPVCVEMEVFDGQLIWRCAIEEEALNQDGVEELLKNLDAVLRRIIEEPQAPAIEFTSSGTSVCGLPHFNDKTMQQEENNVRSGSVETDSATATTIRKVLALVSKTPEEEITAEMTIFHIGLDSISAIKVSSLLRKQSIILSVGEMLKAGTIENMARLVDERSSTPEEDKANSDAIISDFLKDVPINGLLEGAGLDIKNIEQVLPATAGQMFTMMMWLNSKGTNFYPDFSYKIFGSISFEALSKAWQATVDDNPILRTALLATNTSHAPFTQAVLQEHQAYIIDLTNLDEDQTTAVSGRVKQNQPFAHLFVRLSPTGWDLKLAIHHALYDGVSLPSLVQQLQDRCNSLPSTPPSVDGFKNLIAEGCSPTSVETRKGFWTQYLRGIEKHQLHQPSSTPTSKTEIFTPRLINSIQSIESISRRHGISTQSLFLALYARLYARMLQAPATTDIVIGIYLANRSHSSIADISTSPIPTVNIVPLRINAPLTTETLASAAQIQHDVQEISSAANSSVSLWEIKEWAGVTVDTFVNFLKLPEASGGDKDSLDADKIAITQTQQWDESVTRIVETPHDEFETPATLSVGEDVRGVYLHGIDVEATIRKQALDVGVFAPESMMGLVDGEALMRDLKRELEALAE</sequence>
<evidence type="ECO:0000256" key="2">
    <source>
        <dbReference type="ARBA" id="ARBA00022450"/>
    </source>
</evidence>
<dbReference type="NCBIfam" id="NF003417">
    <property type="entry name" value="PRK04813.1"/>
    <property type="match status" value="4"/>
</dbReference>
<feature type="domain" description="Carrier" evidence="7">
    <location>
        <begin position="1595"/>
        <end position="1672"/>
    </location>
</feature>
<dbReference type="InterPro" id="IPR010071">
    <property type="entry name" value="AA_adenyl_dom"/>
</dbReference>
<dbReference type="GO" id="GO:0010106">
    <property type="term" value="P:cellular response to iron ion starvation"/>
    <property type="evidence" value="ECO:0007669"/>
    <property type="project" value="UniProtKB-ARBA"/>
</dbReference>
<dbReference type="GO" id="GO:0016874">
    <property type="term" value="F:ligase activity"/>
    <property type="evidence" value="ECO:0007669"/>
    <property type="project" value="UniProtKB-KW"/>
</dbReference>
<dbReference type="Gene3D" id="1.10.1200.10">
    <property type="entry name" value="ACP-like"/>
    <property type="match status" value="6"/>
</dbReference>
<dbReference type="PROSITE" id="PS50075">
    <property type="entry name" value="CARRIER"/>
    <property type="match status" value="6"/>
</dbReference>
<feature type="domain" description="Carrier" evidence="7">
    <location>
        <begin position="4827"/>
        <end position="4900"/>
    </location>
</feature>
<feature type="domain" description="Carrier" evidence="7">
    <location>
        <begin position="4274"/>
        <end position="4350"/>
    </location>
</feature>
<proteinExistence type="inferred from homology"/>
<organism evidence="8 9">
    <name type="scientific">Aaosphaeria arxii CBS 175.79</name>
    <dbReference type="NCBI Taxonomy" id="1450172"/>
    <lineage>
        <taxon>Eukaryota</taxon>
        <taxon>Fungi</taxon>
        <taxon>Dikarya</taxon>
        <taxon>Ascomycota</taxon>
        <taxon>Pezizomycotina</taxon>
        <taxon>Dothideomycetes</taxon>
        <taxon>Pleosporomycetidae</taxon>
        <taxon>Pleosporales</taxon>
        <taxon>Pleosporales incertae sedis</taxon>
        <taxon>Aaosphaeria</taxon>
    </lineage>
</organism>
<dbReference type="InterPro" id="IPR042099">
    <property type="entry name" value="ANL_N_sf"/>
</dbReference>
<dbReference type="PROSITE" id="PS00455">
    <property type="entry name" value="AMP_BINDING"/>
    <property type="match status" value="1"/>
</dbReference>
<evidence type="ECO:0000259" key="7">
    <source>
        <dbReference type="PROSITE" id="PS50075"/>
    </source>
</evidence>
<dbReference type="GeneID" id="54278338"/>
<dbReference type="NCBIfam" id="TIGR01733">
    <property type="entry name" value="AA-adenyl-dom"/>
    <property type="match status" value="3"/>
</dbReference>
<evidence type="ECO:0000256" key="4">
    <source>
        <dbReference type="ARBA" id="ARBA00022598"/>
    </source>
</evidence>
<dbReference type="GO" id="GO:0031169">
    <property type="term" value="P:ferrichrome biosynthetic process"/>
    <property type="evidence" value="ECO:0007669"/>
    <property type="project" value="UniProtKB-ARBA"/>
</dbReference>
<name>A0A6A5Y353_9PLEO</name>
<dbReference type="Gene3D" id="3.40.50.12780">
    <property type="entry name" value="N-terminal domain of ligase-like"/>
    <property type="match status" value="4"/>
</dbReference>
<dbReference type="GO" id="GO:0005737">
    <property type="term" value="C:cytoplasm"/>
    <property type="evidence" value="ECO:0007669"/>
    <property type="project" value="TreeGrafter"/>
</dbReference>
<dbReference type="SMART" id="SM01294">
    <property type="entry name" value="PKS_PP_betabranch"/>
    <property type="match status" value="1"/>
</dbReference>
<dbReference type="InterPro" id="IPR045851">
    <property type="entry name" value="AMP-bd_C_sf"/>
</dbReference>
<accession>A0A6A5Y353</accession>
<dbReference type="InterPro" id="IPR020845">
    <property type="entry name" value="AMP-binding_CS"/>
</dbReference>
<dbReference type="Pfam" id="PF00550">
    <property type="entry name" value="PP-binding"/>
    <property type="match status" value="6"/>
</dbReference>
<feature type="domain" description="Carrier" evidence="7">
    <location>
        <begin position="3726"/>
        <end position="3800"/>
    </location>
</feature>
<dbReference type="Proteomes" id="UP000799778">
    <property type="component" value="Unassembled WGS sequence"/>
</dbReference>
<dbReference type="GO" id="GO:0043041">
    <property type="term" value="P:amino acid activation for nonribosomal peptide biosynthetic process"/>
    <property type="evidence" value="ECO:0007669"/>
    <property type="project" value="TreeGrafter"/>
</dbReference>
<dbReference type="InterPro" id="IPR009081">
    <property type="entry name" value="PP-bd_ACP"/>
</dbReference>
<evidence type="ECO:0000256" key="5">
    <source>
        <dbReference type="ARBA" id="ARBA00029454"/>
    </source>
</evidence>
<dbReference type="FunFam" id="3.40.50.980:FF:000001">
    <property type="entry name" value="Non-ribosomal peptide synthetase"/>
    <property type="match status" value="1"/>
</dbReference>
<keyword evidence="4" id="KW-0436">Ligase</keyword>
<dbReference type="Gene3D" id="3.30.300.30">
    <property type="match status" value="4"/>
</dbReference>
<dbReference type="FunFam" id="3.30.300.30:FF:000015">
    <property type="entry name" value="Nonribosomal peptide synthase SidD"/>
    <property type="match status" value="2"/>
</dbReference>
<dbReference type="InterPro" id="IPR006162">
    <property type="entry name" value="Ppantetheine_attach_site"/>
</dbReference>
<dbReference type="InterPro" id="IPR020806">
    <property type="entry name" value="PKS_PP-bd"/>
</dbReference>
<evidence type="ECO:0000256" key="3">
    <source>
        <dbReference type="ARBA" id="ARBA00022553"/>
    </source>
</evidence>
<dbReference type="OrthoDB" id="416786at2759"/>
<dbReference type="Gene3D" id="3.30.559.10">
    <property type="entry name" value="Chloramphenicol acetyltransferase-like domain"/>
    <property type="match status" value="6"/>
</dbReference>
<dbReference type="InterPro" id="IPR036736">
    <property type="entry name" value="ACP-like_sf"/>
</dbReference>
<evidence type="ECO:0000256" key="1">
    <source>
        <dbReference type="ARBA" id="ARBA00004924"/>
    </source>
</evidence>
<comment type="pathway">
    <text evidence="1">Siderophore biosynthesis.</text>
</comment>
<dbReference type="InterPro" id="IPR000873">
    <property type="entry name" value="AMP-dep_synth/lig_dom"/>
</dbReference>
<dbReference type="CDD" id="cd05918">
    <property type="entry name" value="A_NRPS_SidN3_like"/>
    <property type="match status" value="3"/>
</dbReference>
<gene>
    <name evidence="8" type="ORF">BU24DRAFT_125073</name>
</gene>
<keyword evidence="3" id="KW-0597">Phosphoprotein</keyword>
<feature type="region of interest" description="Disordered" evidence="6">
    <location>
        <begin position="522"/>
        <end position="542"/>
    </location>
</feature>
<feature type="domain" description="Carrier" evidence="7">
    <location>
        <begin position="2649"/>
        <end position="2722"/>
    </location>
</feature>
<evidence type="ECO:0000313" key="8">
    <source>
        <dbReference type="EMBL" id="KAF2019676.1"/>
    </source>
</evidence>
<dbReference type="CDD" id="cd19542">
    <property type="entry name" value="CT_NRPS-like"/>
    <property type="match status" value="4"/>
</dbReference>
<reference evidence="8" key="1">
    <citation type="journal article" date="2020" name="Stud. Mycol.">
        <title>101 Dothideomycetes genomes: a test case for predicting lifestyles and emergence of pathogens.</title>
        <authorList>
            <person name="Haridas S."/>
            <person name="Albert R."/>
            <person name="Binder M."/>
            <person name="Bloem J."/>
            <person name="Labutti K."/>
            <person name="Salamov A."/>
            <person name="Andreopoulos B."/>
            <person name="Baker S."/>
            <person name="Barry K."/>
            <person name="Bills G."/>
            <person name="Bluhm B."/>
            <person name="Cannon C."/>
            <person name="Castanera R."/>
            <person name="Culley D."/>
            <person name="Daum C."/>
            <person name="Ezra D."/>
            <person name="Gonzalez J."/>
            <person name="Henrissat B."/>
            <person name="Kuo A."/>
            <person name="Liang C."/>
            <person name="Lipzen A."/>
            <person name="Lutzoni F."/>
            <person name="Magnuson J."/>
            <person name="Mondo S."/>
            <person name="Nolan M."/>
            <person name="Ohm R."/>
            <person name="Pangilinan J."/>
            <person name="Park H.-J."/>
            <person name="Ramirez L."/>
            <person name="Alfaro M."/>
            <person name="Sun H."/>
            <person name="Tritt A."/>
            <person name="Yoshinaga Y."/>
            <person name="Zwiers L.-H."/>
            <person name="Turgeon B."/>
            <person name="Goodwin S."/>
            <person name="Spatafora J."/>
            <person name="Crous P."/>
            <person name="Grigoriev I."/>
        </authorList>
    </citation>
    <scope>NUCLEOTIDE SEQUENCE</scope>
    <source>
        <strain evidence="8">CBS 175.79</strain>
    </source>
</reference>
<comment type="similarity">
    <text evidence="5">Belongs to the NRP synthetase family.</text>
</comment>
<evidence type="ECO:0000313" key="9">
    <source>
        <dbReference type="Proteomes" id="UP000799778"/>
    </source>
</evidence>